<gene>
    <name evidence="1" type="ORF">MM415A02949_0007</name>
</gene>
<proteinExistence type="predicted"/>
<sequence>MTYRYLKEGEFIQEGDEYNDEGDWTPAVLSGYRVKKSWFPKYRRAITMKYDILKPVSVESVTDVYQRAGEKLALWILGNGYSVGFGTILVETTIKAMPDNFRAWLVEHGFIRLVKEFEPFSIRVETAEECRELWKRLNYNGPSMVTMASCGEMEMTTDSMTLYHKIEPHYYKLEDAK</sequence>
<dbReference type="AlphaFoldDB" id="A0A6M3JQ10"/>
<protein>
    <submittedName>
        <fullName evidence="1">Uncharacterized protein</fullName>
    </submittedName>
</protein>
<evidence type="ECO:0000313" key="1">
    <source>
        <dbReference type="EMBL" id="QJA72023.1"/>
    </source>
</evidence>
<organism evidence="1">
    <name type="scientific">viral metagenome</name>
    <dbReference type="NCBI Taxonomy" id="1070528"/>
    <lineage>
        <taxon>unclassified sequences</taxon>
        <taxon>metagenomes</taxon>
        <taxon>organismal metagenomes</taxon>
    </lineage>
</organism>
<reference evidence="1" key="1">
    <citation type="submission" date="2020-03" db="EMBL/GenBank/DDBJ databases">
        <title>The deep terrestrial virosphere.</title>
        <authorList>
            <person name="Holmfeldt K."/>
            <person name="Nilsson E."/>
            <person name="Simone D."/>
            <person name="Lopez-Fernandez M."/>
            <person name="Wu X."/>
            <person name="de Brujin I."/>
            <person name="Lundin D."/>
            <person name="Andersson A."/>
            <person name="Bertilsson S."/>
            <person name="Dopson M."/>
        </authorList>
    </citation>
    <scope>NUCLEOTIDE SEQUENCE</scope>
    <source>
        <strain evidence="1">MM415A02949</strain>
    </source>
</reference>
<dbReference type="EMBL" id="MT141918">
    <property type="protein sequence ID" value="QJA72023.1"/>
    <property type="molecule type" value="Genomic_DNA"/>
</dbReference>
<name>A0A6M3JQ10_9ZZZZ</name>
<accession>A0A6M3JQ10</accession>